<name>A0A919RJA3_9ACTN</name>
<evidence type="ECO:0000313" key="4">
    <source>
        <dbReference type="Proteomes" id="UP000606172"/>
    </source>
</evidence>
<evidence type="ECO:0000256" key="1">
    <source>
        <dbReference type="SAM" id="MobiDB-lite"/>
    </source>
</evidence>
<evidence type="ECO:0000313" key="3">
    <source>
        <dbReference type="EMBL" id="GII93389.1"/>
    </source>
</evidence>
<keyword evidence="2" id="KW-0812">Transmembrane</keyword>
<keyword evidence="2" id="KW-1133">Transmembrane helix</keyword>
<keyword evidence="4" id="KW-1185">Reference proteome</keyword>
<evidence type="ECO:0000256" key="2">
    <source>
        <dbReference type="SAM" id="Phobius"/>
    </source>
</evidence>
<accession>A0A919RJA3</accession>
<reference evidence="3" key="1">
    <citation type="submission" date="2021-01" db="EMBL/GenBank/DDBJ databases">
        <title>Whole genome shotgun sequence of Sinosporangium siamense NBRC 109515.</title>
        <authorList>
            <person name="Komaki H."/>
            <person name="Tamura T."/>
        </authorList>
    </citation>
    <scope>NUCLEOTIDE SEQUENCE</scope>
    <source>
        <strain evidence="3">NBRC 109515</strain>
    </source>
</reference>
<feature type="transmembrane region" description="Helical" evidence="2">
    <location>
        <begin position="67"/>
        <end position="89"/>
    </location>
</feature>
<dbReference type="EMBL" id="BOOW01000022">
    <property type="protein sequence ID" value="GII93389.1"/>
    <property type="molecule type" value="Genomic_DNA"/>
</dbReference>
<gene>
    <name evidence="3" type="ORF">Ssi02_36200</name>
</gene>
<dbReference type="AlphaFoldDB" id="A0A919RJA3"/>
<organism evidence="3 4">
    <name type="scientific">Sinosporangium siamense</name>
    <dbReference type="NCBI Taxonomy" id="1367973"/>
    <lineage>
        <taxon>Bacteria</taxon>
        <taxon>Bacillati</taxon>
        <taxon>Actinomycetota</taxon>
        <taxon>Actinomycetes</taxon>
        <taxon>Streptosporangiales</taxon>
        <taxon>Streptosporangiaceae</taxon>
        <taxon>Sinosporangium</taxon>
    </lineage>
</organism>
<comment type="caution">
    <text evidence="3">The sequence shown here is derived from an EMBL/GenBank/DDBJ whole genome shotgun (WGS) entry which is preliminary data.</text>
</comment>
<proteinExistence type="predicted"/>
<dbReference type="Proteomes" id="UP000606172">
    <property type="component" value="Unassembled WGS sequence"/>
</dbReference>
<feature type="region of interest" description="Disordered" evidence="1">
    <location>
        <begin position="1"/>
        <end position="63"/>
    </location>
</feature>
<protein>
    <submittedName>
        <fullName evidence="3">Uncharacterized protein</fullName>
    </submittedName>
</protein>
<keyword evidence="2" id="KW-0472">Membrane</keyword>
<sequence length="90" mass="9249">MPPDAIITVEPAEPAEEPVDMRSASTQPFEVASAHAARDTSSTGPLAIPQRAGGGSRRRGRGGSPTTAILILLGLLIVLAIGVAVWFVFG</sequence>